<proteinExistence type="predicted"/>
<feature type="transmembrane region" description="Helical" evidence="1">
    <location>
        <begin position="9"/>
        <end position="33"/>
    </location>
</feature>
<name>A0AAD0ZIW9_9PSED</name>
<evidence type="ECO:0000313" key="3">
    <source>
        <dbReference type="Proteomes" id="UP000280455"/>
    </source>
</evidence>
<protein>
    <submittedName>
        <fullName evidence="2">Uncharacterized protein</fullName>
    </submittedName>
</protein>
<sequence>MSLNTADKIFLVVGIVDFAGIFIVLGICLHMAYTKMDLMLEHLKNSAVLSTLTTLRHGGPWGKLILVGSISGFVTFPNFYLKRGWVSAEDLLGFPAALKRKLVVLQWSALGLIVVMTGLAAVVKLGVV</sequence>
<dbReference type="EMBL" id="CP027750">
    <property type="protein sequence ID" value="AZE31020.1"/>
    <property type="molecule type" value="Genomic_DNA"/>
</dbReference>
<gene>
    <name evidence="2" type="ORF">C4K07_4244</name>
</gene>
<feature type="transmembrane region" description="Helical" evidence="1">
    <location>
        <begin position="102"/>
        <end position="123"/>
    </location>
</feature>
<accession>A0AAD0ZIW9</accession>
<dbReference type="AlphaFoldDB" id="A0AAD0ZIW9"/>
<reference evidence="2 3" key="1">
    <citation type="submission" date="2018-03" db="EMBL/GenBank/DDBJ databases">
        <title>Diversity of phytobeneficial traits revealed by whole-genome analysis of worldwide-isolated phenazine-producing Pseudomonas spp.</title>
        <authorList>
            <person name="Biessy A."/>
            <person name="Novinscak A."/>
            <person name="Blom J."/>
            <person name="Leger G."/>
            <person name="Thomashow L.S."/>
            <person name="Cazorla F.M."/>
            <person name="Josic D."/>
            <person name="Filion M."/>
        </authorList>
    </citation>
    <scope>NUCLEOTIDE SEQUENCE [LARGE SCALE GENOMIC DNA]</scope>
    <source>
        <strain evidence="2 3">ChPhzS24</strain>
    </source>
</reference>
<evidence type="ECO:0000256" key="1">
    <source>
        <dbReference type="SAM" id="Phobius"/>
    </source>
</evidence>
<keyword evidence="1" id="KW-1133">Transmembrane helix</keyword>
<keyword evidence="1" id="KW-0812">Transmembrane</keyword>
<keyword evidence="1" id="KW-0472">Membrane</keyword>
<organism evidence="2 3">
    <name type="scientific">Pseudomonas chlororaphis subsp. aureofaciens</name>
    <dbReference type="NCBI Taxonomy" id="587851"/>
    <lineage>
        <taxon>Bacteria</taxon>
        <taxon>Pseudomonadati</taxon>
        <taxon>Pseudomonadota</taxon>
        <taxon>Gammaproteobacteria</taxon>
        <taxon>Pseudomonadales</taxon>
        <taxon>Pseudomonadaceae</taxon>
        <taxon>Pseudomonas</taxon>
    </lineage>
</organism>
<dbReference type="Proteomes" id="UP000280455">
    <property type="component" value="Chromosome"/>
</dbReference>
<feature type="transmembrane region" description="Helical" evidence="1">
    <location>
        <begin position="61"/>
        <end position="81"/>
    </location>
</feature>
<evidence type="ECO:0000313" key="2">
    <source>
        <dbReference type="EMBL" id="AZE31020.1"/>
    </source>
</evidence>
<dbReference type="RefSeq" id="WP_016702427.1">
    <property type="nucleotide sequence ID" value="NZ_CP027722.1"/>
</dbReference>